<dbReference type="InterPro" id="IPR041694">
    <property type="entry name" value="ADH_N_2"/>
</dbReference>
<sequence length="170" mass="18744">MVSGNEVSNKQILFRDYISGSPKETDMILSTTGTIKLEVPEGSNSVLLKNLYLSCDPYMRGRMTQSDSYVPAFVPWNLANHRICCLRSVGFGKPQLQKADYVWGFAGWEQYSLIENPGMLTKINYTDVPLSYYTGILGMTAYAGFNKLASPKKEESVYVSAASGAVGQVV</sequence>
<reference evidence="3" key="1">
    <citation type="submission" date="2022-03" db="EMBL/GenBank/DDBJ databases">
        <title>A functionally conserved STORR gene fusion in Papaver species that diverged 16.8 million years ago.</title>
        <authorList>
            <person name="Catania T."/>
        </authorList>
    </citation>
    <scope>NUCLEOTIDE SEQUENCE</scope>
    <source>
        <strain evidence="3">S-191538</strain>
    </source>
</reference>
<dbReference type="AlphaFoldDB" id="A0AA41W0R2"/>
<dbReference type="PANTHER" id="PTHR43205:SF7">
    <property type="entry name" value="PROSTAGLANDIN REDUCTASE 1"/>
    <property type="match status" value="1"/>
</dbReference>
<dbReference type="Proteomes" id="UP001177140">
    <property type="component" value="Unassembled WGS sequence"/>
</dbReference>
<dbReference type="InterPro" id="IPR011032">
    <property type="entry name" value="GroES-like_sf"/>
</dbReference>
<proteinExistence type="predicted"/>
<evidence type="ECO:0000259" key="2">
    <source>
        <dbReference type="Pfam" id="PF16884"/>
    </source>
</evidence>
<gene>
    <name evidence="3" type="ORF">MKW94_010408</name>
</gene>
<evidence type="ECO:0000256" key="1">
    <source>
        <dbReference type="ARBA" id="ARBA00023002"/>
    </source>
</evidence>
<protein>
    <recommendedName>
        <fullName evidence="2">Oxidoreductase N-terminal domain-containing protein</fullName>
    </recommendedName>
</protein>
<name>A0AA41W0R2_PAPNU</name>
<evidence type="ECO:0000313" key="4">
    <source>
        <dbReference type="Proteomes" id="UP001177140"/>
    </source>
</evidence>
<keyword evidence="1" id="KW-0560">Oxidoreductase</keyword>
<dbReference type="SUPFAM" id="SSF50129">
    <property type="entry name" value="GroES-like"/>
    <property type="match status" value="1"/>
</dbReference>
<accession>A0AA41W0R2</accession>
<dbReference type="InterPro" id="IPR045010">
    <property type="entry name" value="MDR_fam"/>
</dbReference>
<feature type="non-terminal residue" evidence="3">
    <location>
        <position position="170"/>
    </location>
</feature>
<evidence type="ECO:0000313" key="3">
    <source>
        <dbReference type="EMBL" id="MCL7051065.1"/>
    </source>
</evidence>
<dbReference type="EMBL" id="JAJJMA010334608">
    <property type="protein sequence ID" value="MCL7051065.1"/>
    <property type="molecule type" value="Genomic_DNA"/>
</dbReference>
<feature type="domain" description="Oxidoreductase N-terminal" evidence="2">
    <location>
        <begin position="10"/>
        <end position="118"/>
    </location>
</feature>
<dbReference type="PANTHER" id="PTHR43205">
    <property type="entry name" value="PROSTAGLANDIN REDUCTASE"/>
    <property type="match status" value="1"/>
</dbReference>
<dbReference type="GO" id="GO:0016628">
    <property type="term" value="F:oxidoreductase activity, acting on the CH-CH group of donors, NAD or NADP as acceptor"/>
    <property type="evidence" value="ECO:0007669"/>
    <property type="project" value="InterPro"/>
</dbReference>
<comment type="caution">
    <text evidence="3">The sequence shown here is derived from an EMBL/GenBank/DDBJ whole genome shotgun (WGS) entry which is preliminary data.</text>
</comment>
<dbReference type="Pfam" id="PF16884">
    <property type="entry name" value="ADH_N_2"/>
    <property type="match status" value="1"/>
</dbReference>
<organism evidence="3 4">
    <name type="scientific">Papaver nudicaule</name>
    <name type="common">Iceland poppy</name>
    <dbReference type="NCBI Taxonomy" id="74823"/>
    <lineage>
        <taxon>Eukaryota</taxon>
        <taxon>Viridiplantae</taxon>
        <taxon>Streptophyta</taxon>
        <taxon>Embryophyta</taxon>
        <taxon>Tracheophyta</taxon>
        <taxon>Spermatophyta</taxon>
        <taxon>Magnoliopsida</taxon>
        <taxon>Ranunculales</taxon>
        <taxon>Papaveraceae</taxon>
        <taxon>Papaveroideae</taxon>
        <taxon>Papaver</taxon>
    </lineage>
</organism>
<keyword evidence="4" id="KW-1185">Reference proteome</keyword>
<dbReference type="Gene3D" id="3.90.180.10">
    <property type="entry name" value="Medium-chain alcohol dehydrogenases, catalytic domain"/>
    <property type="match status" value="1"/>
</dbReference>